<proteinExistence type="inferred from homology"/>
<organism evidence="10 11">
    <name type="scientific">Roseiflexus castenholzii (strain DSM 13941 / HLO8)</name>
    <dbReference type="NCBI Taxonomy" id="383372"/>
    <lineage>
        <taxon>Bacteria</taxon>
        <taxon>Bacillati</taxon>
        <taxon>Chloroflexota</taxon>
        <taxon>Chloroflexia</taxon>
        <taxon>Chloroflexales</taxon>
        <taxon>Roseiflexineae</taxon>
        <taxon>Roseiflexaceae</taxon>
        <taxon>Roseiflexus</taxon>
    </lineage>
</organism>
<feature type="domain" description="ABC transmembrane type-1" evidence="9">
    <location>
        <begin position="52"/>
        <end position="256"/>
    </location>
</feature>
<keyword evidence="2 8" id="KW-0813">Transport</keyword>
<dbReference type="Gene3D" id="1.10.3720.10">
    <property type="entry name" value="MetI-like"/>
    <property type="match status" value="2"/>
</dbReference>
<dbReference type="AlphaFoldDB" id="A7NNT2"/>
<comment type="similarity">
    <text evidence="8">Belongs to the binding-protein-dependent transport system permease family.</text>
</comment>
<feature type="transmembrane region" description="Helical" evidence="8">
    <location>
        <begin position="454"/>
        <end position="475"/>
    </location>
</feature>
<dbReference type="CDD" id="cd06261">
    <property type="entry name" value="TM_PBP2"/>
    <property type="match status" value="2"/>
</dbReference>
<comment type="subcellular location">
    <subcellularLocation>
        <location evidence="1">Cell inner membrane</location>
        <topology evidence="1">Multi-pass membrane protein</topology>
    </subcellularLocation>
    <subcellularLocation>
        <location evidence="8">Cell membrane</location>
        <topology evidence="8">Multi-pass membrane protein</topology>
    </subcellularLocation>
</comment>
<feature type="transmembrane region" description="Helical" evidence="8">
    <location>
        <begin position="12"/>
        <end position="30"/>
    </location>
</feature>
<keyword evidence="7 8" id="KW-0472">Membrane</keyword>
<dbReference type="GO" id="GO:0055085">
    <property type="term" value="P:transmembrane transport"/>
    <property type="evidence" value="ECO:0007669"/>
    <property type="project" value="InterPro"/>
</dbReference>
<feature type="transmembrane region" description="Helical" evidence="8">
    <location>
        <begin position="140"/>
        <end position="163"/>
    </location>
</feature>
<evidence type="ECO:0000313" key="10">
    <source>
        <dbReference type="EMBL" id="ABU59226.1"/>
    </source>
</evidence>
<feature type="transmembrane region" description="Helical" evidence="8">
    <location>
        <begin position="371"/>
        <end position="395"/>
    </location>
</feature>
<dbReference type="GO" id="GO:0005886">
    <property type="term" value="C:plasma membrane"/>
    <property type="evidence" value="ECO:0007669"/>
    <property type="project" value="UniProtKB-SubCell"/>
</dbReference>
<feature type="transmembrane region" description="Helical" evidence="8">
    <location>
        <begin position="50"/>
        <end position="76"/>
    </location>
</feature>
<accession>A7NNT2</accession>
<protein>
    <submittedName>
        <fullName evidence="10">Binding-protein-dependent transport systems inner membrane component</fullName>
    </submittedName>
</protein>
<dbReference type="Pfam" id="PF00528">
    <property type="entry name" value="BPD_transp_1"/>
    <property type="match status" value="2"/>
</dbReference>
<evidence type="ECO:0000256" key="5">
    <source>
        <dbReference type="ARBA" id="ARBA00022692"/>
    </source>
</evidence>
<keyword evidence="5 8" id="KW-0812">Transmembrane</keyword>
<evidence type="ECO:0000259" key="9">
    <source>
        <dbReference type="PROSITE" id="PS50928"/>
    </source>
</evidence>
<dbReference type="EMBL" id="CP000804">
    <property type="protein sequence ID" value="ABU59226.1"/>
    <property type="molecule type" value="Genomic_DNA"/>
</dbReference>
<dbReference type="InterPro" id="IPR000515">
    <property type="entry name" value="MetI-like"/>
</dbReference>
<keyword evidence="3" id="KW-1003">Cell membrane</keyword>
<feature type="transmembrane region" description="Helical" evidence="8">
    <location>
        <begin position="512"/>
        <end position="531"/>
    </location>
</feature>
<evidence type="ECO:0000313" key="11">
    <source>
        <dbReference type="Proteomes" id="UP000000263"/>
    </source>
</evidence>
<dbReference type="eggNOG" id="COG1178">
    <property type="taxonomic scope" value="Bacteria"/>
</dbReference>
<dbReference type="Proteomes" id="UP000000263">
    <property type="component" value="Chromosome"/>
</dbReference>
<evidence type="ECO:0000256" key="6">
    <source>
        <dbReference type="ARBA" id="ARBA00022989"/>
    </source>
</evidence>
<feature type="transmembrane region" description="Helical" evidence="8">
    <location>
        <begin position="401"/>
        <end position="418"/>
    </location>
</feature>
<dbReference type="PANTHER" id="PTHR43357:SF3">
    <property type="entry name" value="FE(3+)-TRANSPORT SYSTEM PERMEASE PROTEIN FBPB 2"/>
    <property type="match status" value="1"/>
</dbReference>
<gene>
    <name evidence="10" type="ordered locus">Rcas_3172</name>
</gene>
<dbReference type="STRING" id="383372.Rcas_3172"/>
<feature type="transmembrane region" description="Helical" evidence="8">
    <location>
        <begin position="88"/>
        <end position="110"/>
    </location>
</feature>
<feature type="transmembrane region" description="Helical" evidence="8">
    <location>
        <begin position="287"/>
        <end position="315"/>
    </location>
</feature>
<dbReference type="PROSITE" id="PS50928">
    <property type="entry name" value="ABC_TM1"/>
    <property type="match status" value="2"/>
</dbReference>
<dbReference type="KEGG" id="rca:Rcas_3172"/>
<reference evidence="10 11" key="1">
    <citation type="submission" date="2007-08" db="EMBL/GenBank/DDBJ databases">
        <title>Complete sequence of Roseiflexus castenholzii DSM 13941.</title>
        <authorList>
            <consortium name="US DOE Joint Genome Institute"/>
            <person name="Copeland A."/>
            <person name="Lucas S."/>
            <person name="Lapidus A."/>
            <person name="Barry K."/>
            <person name="Glavina del Rio T."/>
            <person name="Dalin E."/>
            <person name="Tice H."/>
            <person name="Pitluck S."/>
            <person name="Thompson L.S."/>
            <person name="Brettin T."/>
            <person name="Bruce D."/>
            <person name="Detter J.C."/>
            <person name="Han C."/>
            <person name="Tapia R."/>
            <person name="Schmutz J."/>
            <person name="Larimer F."/>
            <person name="Land M."/>
            <person name="Hauser L."/>
            <person name="Kyrpides N."/>
            <person name="Mikhailova N."/>
            <person name="Bryant D.A."/>
            <person name="Hanada S."/>
            <person name="Tsukatani Y."/>
            <person name="Richardson P."/>
        </authorList>
    </citation>
    <scope>NUCLEOTIDE SEQUENCE [LARGE SCALE GENOMIC DNA]</scope>
    <source>
        <strain evidence="11">DSM 13941 / HLO8</strain>
    </source>
</reference>
<dbReference type="HOGENOM" id="CLU_021838_0_0_0"/>
<evidence type="ECO:0000256" key="1">
    <source>
        <dbReference type="ARBA" id="ARBA00004429"/>
    </source>
</evidence>
<feature type="domain" description="ABC transmembrane type-1" evidence="9">
    <location>
        <begin position="336"/>
        <end position="525"/>
    </location>
</feature>
<evidence type="ECO:0000256" key="4">
    <source>
        <dbReference type="ARBA" id="ARBA00022519"/>
    </source>
</evidence>
<evidence type="ECO:0000256" key="7">
    <source>
        <dbReference type="ARBA" id="ARBA00023136"/>
    </source>
</evidence>
<dbReference type="PANTHER" id="PTHR43357">
    <property type="entry name" value="INNER MEMBRANE ABC TRANSPORTER PERMEASE PROTEIN YDCV"/>
    <property type="match status" value="1"/>
</dbReference>
<feature type="transmembrane region" description="Helical" evidence="8">
    <location>
        <begin position="239"/>
        <end position="262"/>
    </location>
</feature>
<keyword evidence="4" id="KW-0997">Cell inner membrane</keyword>
<evidence type="ECO:0000256" key="8">
    <source>
        <dbReference type="RuleBase" id="RU363032"/>
    </source>
</evidence>
<dbReference type="InterPro" id="IPR035906">
    <property type="entry name" value="MetI-like_sf"/>
</dbReference>
<name>A7NNT2_ROSCS</name>
<feature type="transmembrane region" description="Helical" evidence="8">
    <location>
        <begin position="335"/>
        <end position="359"/>
    </location>
</feature>
<keyword evidence="11" id="KW-1185">Reference proteome</keyword>
<keyword evidence="6 8" id="KW-1133">Transmembrane helix</keyword>
<sequence>MVWRASSVALRAAAILVGALAIIPLAYILIRALEADATVWERLWSRQIPALAGNTLALTATTVALSTLFGVGAAWLVERTDLPGARVWRVLLALPLAIPAYVAAICWLILLRRGGVIDQMAMEWMGFARGAFPLPQITNLWGATMVISLCVFPYVFLPVGAVLRSLDRSLEEAARMAGLSAWTTLWRVVLPLAMPAAAGGALLVALYALSDFGTVAMLRYRTFTLAIFQQFAGQVDRSAAAILSFVLIGMAIPVLYGAAWMARRERQLTRTRWQPPRLTRLGRWQPLALLAIGGLTFFSLGLPLLTLGGLTLQGWLVPTEVDRIWGVNNAGVLRYALNSVGLAATAATGAIALAIFPALVAVRQPGRWSSLLLAACQSPFALPGIIIGLSFVLLFNRWMPMLYGTLAVLVVGFVFRLLPQAVTANESALRVVSPSLEQAARTLGDNGIRAFQRVTFPVAAPGLLAGWVLCFVTAMKELPTVILLRPPGFDTLPVRIWVAASESVHTQAAPSAFALIAVTIVTLLIVTHYQAGMEKVLSHS</sequence>
<dbReference type="SUPFAM" id="SSF161098">
    <property type="entry name" value="MetI-like"/>
    <property type="match status" value="2"/>
</dbReference>
<feature type="transmembrane region" description="Helical" evidence="8">
    <location>
        <begin position="184"/>
        <end position="209"/>
    </location>
</feature>
<evidence type="ECO:0000256" key="2">
    <source>
        <dbReference type="ARBA" id="ARBA00022448"/>
    </source>
</evidence>
<evidence type="ECO:0000256" key="3">
    <source>
        <dbReference type="ARBA" id="ARBA00022475"/>
    </source>
</evidence>